<evidence type="ECO:0000259" key="1">
    <source>
        <dbReference type="Pfam" id="PF00534"/>
    </source>
</evidence>
<dbReference type="PANTHER" id="PTHR12526:SF634">
    <property type="entry name" value="BLL3361 PROTEIN"/>
    <property type="match status" value="1"/>
</dbReference>
<organism evidence="2">
    <name type="scientific">marine sediment metagenome</name>
    <dbReference type="NCBI Taxonomy" id="412755"/>
    <lineage>
        <taxon>unclassified sequences</taxon>
        <taxon>metagenomes</taxon>
        <taxon>ecological metagenomes</taxon>
    </lineage>
</organism>
<dbReference type="CDD" id="cd03801">
    <property type="entry name" value="GT4_PimA-like"/>
    <property type="match status" value="1"/>
</dbReference>
<protein>
    <recommendedName>
        <fullName evidence="1">Glycosyl transferase family 1 domain-containing protein</fullName>
    </recommendedName>
</protein>
<name>X0ZYI1_9ZZZZ</name>
<reference evidence="2" key="1">
    <citation type="journal article" date="2014" name="Front. Microbiol.">
        <title>High frequency of phylogenetically diverse reductive dehalogenase-homologous genes in deep subseafloor sedimentary metagenomes.</title>
        <authorList>
            <person name="Kawai M."/>
            <person name="Futagami T."/>
            <person name="Toyoda A."/>
            <person name="Takaki Y."/>
            <person name="Nishi S."/>
            <person name="Hori S."/>
            <person name="Arai W."/>
            <person name="Tsubouchi T."/>
            <person name="Morono Y."/>
            <person name="Uchiyama I."/>
            <person name="Ito T."/>
            <person name="Fujiyama A."/>
            <person name="Inagaki F."/>
            <person name="Takami H."/>
        </authorList>
    </citation>
    <scope>NUCLEOTIDE SEQUENCE</scope>
    <source>
        <strain evidence="2">Expedition CK06-06</strain>
    </source>
</reference>
<dbReference type="SUPFAM" id="SSF53756">
    <property type="entry name" value="UDP-Glycosyltransferase/glycogen phosphorylase"/>
    <property type="match status" value="1"/>
</dbReference>
<feature type="non-terminal residue" evidence="2">
    <location>
        <position position="1"/>
    </location>
</feature>
<dbReference type="InterPro" id="IPR001296">
    <property type="entry name" value="Glyco_trans_1"/>
</dbReference>
<feature type="domain" description="Glycosyl transferase family 1" evidence="1">
    <location>
        <begin position="6"/>
        <end position="93"/>
    </location>
</feature>
<dbReference type="EMBL" id="BART01018396">
    <property type="protein sequence ID" value="GAG74925.1"/>
    <property type="molecule type" value="Genomic_DNA"/>
</dbReference>
<dbReference type="AlphaFoldDB" id="X0ZYI1"/>
<dbReference type="Gene3D" id="3.40.50.2000">
    <property type="entry name" value="Glycogen Phosphorylase B"/>
    <property type="match status" value="2"/>
</dbReference>
<accession>X0ZYI1</accession>
<dbReference type="GO" id="GO:0016757">
    <property type="term" value="F:glycosyltransferase activity"/>
    <property type="evidence" value="ECO:0007669"/>
    <property type="project" value="InterPro"/>
</dbReference>
<sequence length="122" mass="13925">KGYFDTKKISAFRECDIYVMPSRSDAFGISFLEAWVFKKPVIGANIGSTPEVIDNGKNGLLVEFDNTEDICSKIVYLLKNKKYAKQIGNAGYQKIKDKNYLWSHISEKIFKIYNKLIEGNNS</sequence>
<gene>
    <name evidence="2" type="ORF">S01H4_34736</name>
</gene>
<dbReference type="Pfam" id="PF00534">
    <property type="entry name" value="Glycos_transf_1"/>
    <property type="match status" value="1"/>
</dbReference>
<evidence type="ECO:0000313" key="2">
    <source>
        <dbReference type="EMBL" id="GAG74925.1"/>
    </source>
</evidence>
<comment type="caution">
    <text evidence="2">The sequence shown here is derived from an EMBL/GenBank/DDBJ whole genome shotgun (WGS) entry which is preliminary data.</text>
</comment>
<proteinExistence type="predicted"/>
<dbReference type="PANTHER" id="PTHR12526">
    <property type="entry name" value="GLYCOSYLTRANSFERASE"/>
    <property type="match status" value="1"/>
</dbReference>